<protein>
    <submittedName>
        <fullName evidence="3">Rho GTPase-activating protein gacV-like</fullName>
    </submittedName>
</protein>
<gene>
    <name evidence="3" type="primary">LOC116307034</name>
</gene>
<evidence type="ECO:0000256" key="1">
    <source>
        <dbReference type="SAM" id="Coils"/>
    </source>
</evidence>
<dbReference type="Proteomes" id="UP000515163">
    <property type="component" value="Unplaced"/>
</dbReference>
<sequence length="92" mass="11331">MLELEENYKIMEDELEQTARKEDIIKETKRRLEDLVEKRSRDENQWKEEKGGMGKKLEEMNAMINETELRMEKELEEKKEHMAEMEERYVSY</sequence>
<evidence type="ECO:0000313" key="2">
    <source>
        <dbReference type="Proteomes" id="UP000515163"/>
    </source>
</evidence>
<reference evidence="3" key="1">
    <citation type="submission" date="2025-08" db="UniProtKB">
        <authorList>
            <consortium name="RefSeq"/>
        </authorList>
    </citation>
    <scope>IDENTIFICATION</scope>
    <source>
        <tissue evidence="3">Tentacle</tissue>
    </source>
</reference>
<name>A0A6P8J796_ACTTE</name>
<proteinExistence type="predicted"/>
<organism evidence="2 3">
    <name type="scientific">Actinia tenebrosa</name>
    <name type="common">Australian red waratah sea anemone</name>
    <dbReference type="NCBI Taxonomy" id="6105"/>
    <lineage>
        <taxon>Eukaryota</taxon>
        <taxon>Metazoa</taxon>
        <taxon>Cnidaria</taxon>
        <taxon>Anthozoa</taxon>
        <taxon>Hexacorallia</taxon>
        <taxon>Actiniaria</taxon>
        <taxon>Actiniidae</taxon>
        <taxon>Actinia</taxon>
    </lineage>
</organism>
<dbReference type="RefSeq" id="XP_031573035.1">
    <property type="nucleotide sequence ID" value="XM_031717175.1"/>
</dbReference>
<keyword evidence="2" id="KW-1185">Reference proteome</keyword>
<dbReference type="GeneID" id="116307034"/>
<dbReference type="InParanoid" id="A0A6P8J796"/>
<feature type="coiled-coil region" evidence="1">
    <location>
        <begin position="1"/>
        <end position="88"/>
    </location>
</feature>
<accession>A0A6P8J796</accession>
<keyword evidence="1" id="KW-0175">Coiled coil</keyword>
<dbReference type="KEGG" id="aten:116307034"/>
<evidence type="ECO:0000313" key="3">
    <source>
        <dbReference type="RefSeq" id="XP_031573035.1"/>
    </source>
</evidence>
<dbReference type="OrthoDB" id="10636729at2759"/>
<dbReference type="AlphaFoldDB" id="A0A6P8J796"/>